<reference evidence="2" key="2">
    <citation type="journal article" date="2014" name="ISME J.">
        <title>Microbial stratification in low pH oxic and suboxic macroscopic growths along an acid mine drainage.</title>
        <authorList>
            <person name="Mendez-Garcia C."/>
            <person name="Mesa V."/>
            <person name="Sprenger R.R."/>
            <person name="Richter M."/>
            <person name="Diez M.S."/>
            <person name="Solano J."/>
            <person name="Bargiela R."/>
            <person name="Golyshina O.V."/>
            <person name="Manteca A."/>
            <person name="Ramos J.L."/>
            <person name="Gallego J.R."/>
            <person name="Llorente I."/>
            <person name="Martins Dos Santos V.A."/>
            <person name="Jensen O.N."/>
            <person name="Pelaez A.I."/>
            <person name="Sanchez J."/>
            <person name="Ferrer M."/>
        </authorList>
    </citation>
    <scope>NUCLEOTIDE SEQUENCE</scope>
</reference>
<dbReference type="PANTHER" id="PTHR42981:SF2">
    <property type="entry name" value="PYRUVATE DEHYDROGENASE [UBIQUINONE]"/>
    <property type="match status" value="1"/>
</dbReference>
<dbReference type="Pfam" id="PF02775">
    <property type="entry name" value="TPP_enzyme_C"/>
    <property type="match status" value="1"/>
</dbReference>
<accession>T0ZNI5</accession>
<dbReference type="SUPFAM" id="SSF52518">
    <property type="entry name" value="Thiamin diphosphate-binding fold (THDP-binding)"/>
    <property type="match status" value="1"/>
</dbReference>
<dbReference type="InterPro" id="IPR029035">
    <property type="entry name" value="DHS-like_NAD/FAD-binding_dom"/>
</dbReference>
<dbReference type="GO" id="GO:0003824">
    <property type="term" value="F:catalytic activity"/>
    <property type="evidence" value="ECO:0007669"/>
    <property type="project" value="InterPro"/>
</dbReference>
<organism evidence="2">
    <name type="scientific">mine drainage metagenome</name>
    <dbReference type="NCBI Taxonomy" id="410659"/>
    <lineage>
        <taxon>unclassified sequences</taxon>
        <taxon>metagenomes</taxon>
        <taxon>ecological metagenomes</taxon>
    </lineage>
</organism>
<dbReference type="InterPro" id="IPR047212">
    <property type="entry name" value="TPP_POXB-like"/>
</dbReference>
<reference evidence="2" key="1">
    <citation type="submission" date="2013-08" db="EMBL/GenBank/DDBJ databases">
        <authorList>
            <person name="Mendez C."/>
            <person name="Richter M."/>
            <person name="Ferrer M."/>
            <person name="Sanchez J."/>
        </authorList>
    </citation>
    <scope>NUCLEOTIDE SEQUENCE</scope>
</reference>
<feature type="domain" description="Thiamine pyrophosphate enzyme TPP-binding" evidence="1">
    <location>
        <begin position="88"/>
        <end position="234"/>
    </location>
</feature>
<gene>
    <name evidence="2" type="ORF">B1A_19991</name>
</gene>
<dbReference type="CDD" id="cd02014">
    <property type="entry name" value="TPP_POX"/>
    <property type="match status" value="1"/>
</dbReference>
<dbReference type="PANTHER" id="PTHR42981">
    <property type="entry name" value="PYRUVATE DEHYDROGENASE [UBIQUINONE]"/>
    <property type="match status" value="1"/>
</dbReference>
<keyword evidence="2" id="KW-0670">Pyruvate</keyword>
<dbReference type="GO" id="GO:0030976">
    <property type="term" value="F:thiamine pyrophosphate binding"/>
    <property type="evidence" value="ECO:0007669"/>
    <property type="project" value="InterPro"/>
</dbReference>
<dbReference type="SUPFAM" id="SSF52467">
    <property type="entry name" value="DHS-like NAD/FAD-binding domain"/>
    <property type="match status" value="1"/>
</dbReference>
<dbReference type="AlphaFoldDB" id="T0ZNI5"/>
<name>T0ZNI5_9ZZZZ</name>
<protein>
    <submittedName>
        <fullName evidence="2">Pyruvate oxidase (Pyruvic oxidase)</fullName>
    </submittedName>
</protein>
<evidence type="ECO:0000259" key="1">
    <source>
        <dbReference type="Pfam" id="PF02775"/>
    </source>
</evidence>
<dbReference type="InterPro" id="IPR011766">
    <property type="entry name" value="TPP_enzyme_TPP-bd"/>
</dbReference>
<comment type="caution">
    <text evidence="2">The sequence shown here is derived from an EMBL/GenBank/DDBJ whole genome shotgun (WGS) entry which is preliminary data.</text>
</comment>
<dbReference type="EMBL" id="AUZX01014751">
    <property type="protein sequence ID" value="EQD31340.1"/>
    <property type="molecule type" value="Genomic_DNA"/>
</dbReference>
<dbReference type="InterPro" id="IPR029061">
    <property type="entry name" value="THDP-binding"/>
</dbReference>
<sequence length="266" mass="29301">MTDPEQIGKRYPVDLALVGDARETLQSLLSGLPPRTNGRFLGACQESMTKWRAAQSEAEQDDRAPIRPQRLAREIARAVGPDGIVSVDVGTVTVWMARNFPVSERQRMFFSGWLATMGSGLPGAMAAQWVHPDRRVVAAVGDGGFAMTLTDFVTAVRYQLPIVVVVFNNGKLAFIQFEEEVEGFPDYGTDLVNADYAAWARACGGAGYSVREPDQLAPTLDKAFSDRRPTVIDVFTRPDERPMPPRLTLTQATGFAKSILREKFFS</sequence>
<dbReference type="InterPro" id="IPR047211">
    <property type="entry name" value="POXB-like"/>
</dbReference>
<proteinExistence type="predicted"/>
<dbReference type="Gene3D" id="3.40.50.1220">
    <property type="entry name" value="TPP-binding domain"/>
    <property type="match status" value="1"/>
</dbReference>
<evidence type="ECO:0000313" key="2">
    <source>
        <dbReference type="EMBL" id="EQD31340.1"/>
    </source>
</evidence>
<dbReference type="Gene3D" id="3.40.50.970">
    <property type="match status" value="1"/>
</dbReference>